<keyword evidence="1" id="KW-1133">Transmembrane helix</keyword>
<protein>
    <recommendedName>
        <fullName evidence="2">Farnesoic acid O-methyl transferase domain-containing protein</fullName>
    </recommendedName>
</protein>
<evidence type="ECO:0000259" key="2">
    <source>
        <dbReference type="Pfam" id="PF12248"/>
    </source>
</evidence>
<dbReference type="Pfam" id="PF12248">
    <property type="entry name" value="Methyltransf_FA"/>
    <property type="match status" value="1"/>
</dbReference>
<sequence length="173" mass="19718">MPSEIMVNIITKFAVICFIGSLNGDIIIAPRMREQSGTFRNVENINEKFFWVRGYEDAVVYFFEDTNISTEVCRIVIGGDLNTLTRIWESGQNKNQTSDKVLLLESNTEKFKPFWIKWTTNSIIFGAGVKVGVGINLHLKLSLNAAIKYISIRSRDYPIEYILDLSCSKIPIK</sequence>
<keyword evidence="1" id="KW-0812">Transmembrane</keyword>
<accession>A0AAN8KL63</accession>
<reference evidence="3 4" key="1">
    <citation type="submission" date="2024-01" db="EMBL/GenBank/DDBJ databases">
        <title>The genome of the rayed Mediterranean limpet Patella caerulea (Linnaeus, 1758).</title>
        <authorList>
            <person name="Anh-Thu Weber A."/>
            <person name="Halstead-Nussloch G."/>
        </authorList>
    </citation>
    <scope>NUCLEOTIDE SEQUENCE [LARGE SCALE GENOMIC DNA]</scope>
    <source>
        <strain evidence="3">AATW-2023a</strain>
        <tissue evidence="3">Whole specimen</tissue>
    </source>
</reference>
<dbReference type="AlphaFoldDB" id="A0AAN8KL63"/>
<dbReference type="InterPro" id="IPR022041">
    <property type="entry name" value="Methyltransf_FA"/>
</dbReference>
<proteinExistence type="predicted"/>
<comment type="caution">
    <text evidence="3">The sequence shown here is derived from an EMBL/GenBank/DDBJ whole genome shotgun (WGS) entry which is preliminary data.</text>
</comment>
<keyword evidence="4" id="KW-1185">Reference proteome</keyword>
<dbReference type="EMBL" id="JAZGQO010000001">
    <property type="protein sequence ID" value="KAK6194853.1"/>
    <property type="molecule type" value="Genomic_DNA"/>
</dbReference>
<gene>
    <name evidence="3" type="ORF">SNE40_000392</name>
</gene>
<dbReference type="Proteomes" id="UP001347796">
    <property type="component" value="Unassembled WGS sequence"/>
</dbReference>
<evidence type="ECO:0000313" key="3">
    <source>
        <dbReference type="EMBL" id="KAK6194853.1"/>
    </source>
</evidence>
<keyword evidence="1" id="KW-0472">Membrane</keyword>
<name>A0AAN8KL63_PATCE</name>
<feature type="domain" description="Farnesoic acid O-methyl transferase" evidence="2">
    <location>
        <begin position="38"/>
        <end position="164"/>
    </location>
</feature>
<evidence type="ECO:0000256" key="1">
    <source>
        <dbReference type="SAM" id="Phobius"/>
    </source>
</evidence>
<feature type="transmembrane region" description="Helical" evidence="1">
    <location>
        <begin position="6"/>
        <end position="28"/>
    </location>
</feature>
<organism evidence="3 4">
    <name type="scientific">Patella caerulea</name>
    <name type="common">Rayed Mediterranean limpet</name>
    <dbReference type="NCBI Taxonomy" id="87958"/>
    <lineage>
        <taxon>Eukaryota</taxon>
        <taxon>Metazoa</taxon>
        <taxon>Spiralia</taxon>
        <taxon>Lophotrochozoa</taxon>
        <taxon>Mollusca</taxon>
        <taxon>Gastropoda</taxon>
        <taxon>Patellogastropoda</taxon>
        <taxon>Patelloidea</taxon>
        <taxon>Patellidae</taxon>
        <taxon>Patella</taxon>
    </lineage>
</organism>
<evidence type="ECO:0000313" key="4">
    <source>
        <dbReference type="Proteomes" id="UP001347796"/>
    </source>
</evidence>